<gene>
    <name evidence="3" type="ORF">T229_02940</name>
</gene>
<evidence type="ECO:0000313" key="3">
    <source>
        <dbReference type="EMBL" id="ETK05519.1"/>
    </source>
</evidence>
<dbReference type="InterPro" id="IPR025380">
    <property type="entry name" value="DUF4369"/>
</dbReference>
<feature type="signal peptide" evidence="1">
    <location>
        <begin position="1"/>
        <end position="20"/>
    </location>
</feature>
<comment type="caution">
    <text evidence="3">The sequence shown here is derived from an EMBL/GenBank/DDBJ whole genome shotgun (WGS) entry which is preliminary data.</text>
</comment>
<reference evidence="3 4" key="1">
    <citation type="submission" date="2013-11" db="EMBL/GenBank/DDBJ databases">
        <title>Single cell genomics of uncultured Tannerella BU063 (oral taxon 286).</title>
        <authorList>
            <person name="Beall C.J."/>
            <person name="Campbell A.G."/>
            <person name="Griffen A.L."/>
            <person name="Podar M."/>
            <person name="Leys E.J."/>
        </authorList>
    </citation>
    <scope>NUCLEOTIDE SEQUENCE [LARGE SCALE GENOMIC DNA]</scope>
    <source>
        <strain evidence="3">Cell 5</strain>
    </source>
</reference>
<dbReference type="PATRIC" id="fig|1410950.3.peg.222"/>
<feature type="chain" id="PRO_5004812736" description="DUF4369 domain-containing protein" evidence="1">
    <location>
        <begin position="21"/>
        <end position="239"/>
    </location>
</feature>
<sequence length="239" mass="26990">MRISLFSFLAVLVLTFTSCASQYNIDGNSSLACLDGKKLYLRTKSYAQQSTHTINLDSCVVIHGRFSFGGNADSITLAEVYMEDQILMPVVIEGGELLMQVDNYGQTVTGGPLNERLTEFMQRRLRYSSELWELERKARKLLFSGVPIEQVEAQFAPKRDAIVQKIEDLEVKFVLDNHNNALGTGYFMQLADQLGFPTMSAQLRRIVEKAPASFLRNPQVSNYLFLAGYTPTKQQKVRK</sequence>
<protein>
    <recommendedName>
        <fullName evidence="2">DUF4369 domain-containing protein</fullName>
    </recommendedName>
</protein>
<dbReference type="Proteomes" id="UP000018872">
    <property type="component" value="Unassembled WGS sequence"/>
</dbReference>
<name>W2CE52_9BACT</name>
<evidence type="ECO:0000313" key="4">
    <source>
        <dbReference type="Proteomes" id="UP000018872"/>
    </source>
</evidence>
<dbReference type="Pfam" id="PF14289">
    <property type="entry name" value="DUF4369"/>
    <property type="match status" value="1"/>
</dbReference>
<keyword evidence="1" id="KW-0732">Signal</keyword>
<evidence type="ECO:0000256" key="1">
    <source>
        <dbReference type="SAM" id="SignalP"/>
    </source>
</evidence>
<dbReference type="AlphaFoldDB" id="W2CE52"/>
<evidence type="ECO:0000259" key="2">
    <source>
        <dbReference type="Pfam" id="PF14289"/>
    </source>
</evidence>
<proteinExistence type="predicted"/>
<feature type="domain" description="DUF4369" evidence="2">
    <location>
        <begin position="23"/>
        <end position="116"/>
    </location>
</feature>
<organism evidence="3 4">
    <name type="scientific">Tannerella sp. oral taxon BU063 isolate Cell 5</name>
    <dbReference type="NCBI Taxonomy" id="1410950"/>
    <lineage>
        <taxon>Bacteria</taxon>
        <taxon>Pseudomonadati</taxon>
        <taxon>Bacteroidota</taxon>
        <taxon>Bacteroidia</taxon>
        <taxon>Bacteroidales</taxon>
        <taxon>Tannerellaceae</taxon>
        <taxon>Tannerella</taxon>
    </lineage>
</organism>
<accession>W2CE52</accession>
<dbReference type="PROSITE" id="PS51257">
    <property type="entry name" value="PROKAR_LIPOPROTEIN"/>
    <property type="match status" value="1"/>
</dbReference>
<dbReference type="EMBL" id="AYYC01000507">
    <property type="protein sequence ID" value="ETK05519.1"/>
    <property type="molecule type" value="Genomic_DNA"/>
</dbReference>